<feature type="region of interest" description="Disordered" evidence="1">
    <location>
        <begin position="90"/>
        <end position="114"/>
    </location>
</feature>
<evidence type="ECO:0000256" key="1">
    <source>
        <dbReference type="SAM" id="MobiDB-lite"/>
    </source>
</evidence>
<keyword evidence="3" id="KW-1185">Reference proteome</keyword>
<organism evidence="2 3">
    <name type="scientific">Microthyrium microscopicum</name>
    <dbReference type="NCBI Taxonomy" id="703497"/>
    <lineage>
        <taxon>Eukaryota</taxon>
        <taxon>Fungi</taxon>
        <taxon>Dikarya</taxon>
        <taxon>Ascomycota</taxon>
        <taxon>Pezizomycotina</taxon>
        <taxon>Dothideomycetes</taxon>
        <taxon>Dothideomycetes incertae sedis</taxon>
        <taxon>Microthyriales</taxon>
        <taxon>Microthyriaceae</taxon>
        <taxon>Microthyrium</taxon>
    </lineage>
</organism>
<dbReference type="Proteomes" id="UP000799302">
    <property type="component" value="Unassembled WGS sequence"/>
</dbReference>
<dbReference type="EMBL" id="MU004231">
    <property type="protein sequence ID" value="KAF2673777.1"/>
    <property type="molecule type" value="Genomic_DNA"/>
</dbReference>
<feature type="region of interest" description="Disordered" evidence="1">
    <location>
        <begin position="1"/>
        <end position="50"/>
    </location>
</feature>
<evidence type="ECO:0000313" key="3">
    <source>
        <dbReference type="Proteomes" id="UP000799302"/>
    </source>
</evidence>
<evidence type="ECO:0000313" key="2">
    <source>
        <dbReference type="EMBL" id="KAF2673777.1"/>
    </source>
</evidence>
<dbReference type="OrthoDB" id="5339332at2759"/>
<reference evidence="2" key="1">
    <citation type="journal article" date="2020" name="Stud. Mycol.">
        <title>101 Dothideomycetes genomes: a test case for predicting lifestyles and emergence of pathogens.</title>
        <authorList>
            <person name="Haridas S."/>
            <person name="Albert R."/>
            <person name="Binder M."/>
            <person name="Bloem J."/>
            <person name="Labutti K."/>
            <person name="Salamov A."/>
            <person name="Andreopoulos B."/>
            <person name="Baker S."/>
            <person name="Barry K."/>
            <person name="Bills G."/>
            <person name="Bluhm B."/>
            <person name="Cannon C."/>
            <person name="Castanera R."/>
            <person name="Culley D."/>
            <person name="Daum C."/>
            <person name="Ezra D."/>
            <person name="Gonzalez J."/>
            <person name="Henrissat B."/>
            <person name="Kuo A."/>
            <person name="Liang C."/>
            <person name="Lipzen A."/>
            <person name="Lutzoni F."/>
            <person name="Magnuson J."/>
            <person name="Mondo S."/>
            <person name="Nolan M."/>
            <person name="Ohm R."/>
            <person name="Pangilinan J."/>
            <person name="Park H.-J."/>
            <person name="Ramirez L."/>
            <person name="Alfaro M."/>
            <person name="Sun H."/>
            <person name="Tritt A."/>
            <person name="Yoshinaga Y."/>
            <person name="Zwiers L.-H."/>
            <person name="Turgeon B."/>
            <person name="Goodwin S."/>
            <person name="Spatafora J."/>
            <person name="Crous P."/>
            <person name="Grigoriev I."/>
        </authorList>
    </citation>
    <scope>NUCLEOTIDE SEQUENCE</scope>
    <source>
        <strain evidence="2">CBS 115976</strain>
    </source>
</reference>
<gene>
    <name evidence="2" type="ORF">BT63DRAFT_166486</name>
</gene>
<protein>
    <submittedName>
        <fullName evidence="2">Uncharacterized protein</fullName>
    </submittedName>
</protein>
<feature type="compositionally biased region" description="Polar residues" evidence="1">
    <location>
        <begin position="1"/>
        <end position="19"/>
    </location>
</feature>
<sequence length="346" mass="37455">MANEPIHTTNDPKTANNTISQQTTPQSPSQQEIRFDPTYRGPGAPDAQGNTILNLSALRYRLSQLRSSEIKSTGSRSTVSSVPVLVRSYSAAHHIPHPPPRRDNNTAHRSMRHNPRMEPLPSLPPVANFSFAHVLLTVDSDIQEPLDAISSICARSRYSLADEYGSHLPPQGQFVQPENRDSSSINSYPGRQGLFIRTNALADSALSVVHEASSSSAASDSGTMKSAYGSLRHVLSRRGTARTLDTGEASDSYVGHSGYSWIVQREGRESIVLAGDPQPSSQIITEPATEATYSPRNRGKTSIFAVPFSKSFGLTWLWSRQSPSTGVTAESLLRNTLLSSSASDVG</sequence>
<name>A0A6A6UQV6_9PEZI</name>
<feature type="compositionally biased region" description="Low complexity" evidence="1">
    <location>
        <begin position="20"/>
        <end position="31"/>
    </location>
</feature>
<accession>A0A6A6UQV6</accession>
<dbReference type="AlphaFoldDB" id="A0A6A6UQV6"/>
<proteinExistence type="predicted"/>